<reference evidence="2 3" key="2">
    <citation type="submission" date="2018-11" db="EMBL/GenBank/DDBJ databases">
        <authorList>
            <consortium name="Pathogen Informatics"/>
        </authorList>
    </citation>
    <scope>NUCLEOTIDE SEQUENCE [LARGE SCALE GENOMIC DNA]</scope>
</reference>
<name>A0A183V528_TOXCA</name>
<dbReference type="Pfam" id="PF25558">
    <property type="entry name" value="DUF7930"/>
    <property type="match status" value="1"/>
</dbReference>
<accession>A0A183V528</accession>
<proteinExistence type="predicted"/>
<evidence type="ECO:0000313" key="4">
    <source>
        <dbReference type="WBParaSite" id="TCNE_0001584901-mRNA-1"/>
    </source>
</evidence>
<evidence type="ECO:0000313" key="2">
    <source>
        <dbReference type="EMBL" id="VDM47169.1"/>
    </source>
</evidence>
<dbReference type="AlphaFoldDB" id="A0A183V528"/>
<evidence type="ECO:0000313" key="3">
    <source>
        <dbReference type="Proteomes" id="UP000050794"/>
    </source>
</evidence>
<evidence type="ECO:0000259" key="1">
    <source>
        <dbReference type="Pfam" id="PF25558"/>
    </source>
</evidence>
<gene>
    <name evidence="2" type="ORF">TCNE_LOCUS15848</name>
</gene>
<keyword evidence="3" id="KW-1185">Reference proteome</keyword>
<sequence length="303" mass="33163">MSKANRISSTGRVTHVRMDCAYLTSDKFGKVLVMPGAVFPSDYGQSDLRQRLKVDDTVHFVAIARPQEQCEWLAVRVGGIFTFLVVTVTLVTDTFAYAVSESISTVFIPVTAFLSSDHAKLSDHVASGDCLFVLVRPLLERSGCQWIAISANKVASDNVPSPDSVRSSSQCSCTPTSVELPHDRKGYAVIYFVSKQIAYAHDICGEVVTCPILTWIGGNNGNMDAEGLNEVVAVGETVYFEASCTKRGWRAQRWSRNEPIGGSSDSYTQTAMTSEQMILRAIGPELSDFLRQRIPNVLAYTAL</sequence>
<protein>
    <submittedName>
        <fullName evidence="4">WGS project CAEQ00000000 data, annotated contig</fullName>
    </submittedName>
</protein>
<reference evidence="4" key="1">
    <citation type="submission" date="2016-06" db="UniProtKB">
        <authorList>
            <consortium name="WormBaseParasite"/>
        </authorList>
    </citation>
    <scope>IDENTIFICATION</scope>
</reference>
<dbReference type="WBParaSite" id="TCNE_0001584901-mRNA-1">
    <property type="protein sequence ID" value="TCNE_0001584901-mRNA-1"/>
    <property type="gene ID" value="TCNE_0001584901"/>
</dbReference>
<dbReference type="EMBL" id="UYWY01023141">
    <property type="protein sequence ID" value="VDM47169.1"/>
    <property type="molecule type" value="Genomic_DNA"/>
</dbReference>
<feature type="domain" description="DUF7930" evidence="1">
    <location>
        <begin position="185"/>
        <end position="258"/>
    </location>
</feature>
<dbReference type="InterPro" id="IPR057690">
    <property type="entry name" value="DUF7930"/>
</dbReference>
<dbReference type="Proteomes" id="UP000050794">
    <property type="component" value="Unassembled WGS sequence"/>
</dbReference>
<organism evidence="3 4">
    <name type="scientific">Toxocara canis</name>
    <name type="common">Canine roundworm</name>
    <dbReference type="NCBI Taxonomy" id="6265"/>
    <lineage>
        <taxon>Eukaryota</taxon>
        <taxon>Metazoa</taxon>
        <taxon>Ecdysozoa</taxon>
        <taxon>Nematoda</taxon>
        <taxon>Chromadorea</taxon>
        <taxon>Rhabditida</taxon>
        <taxon>Spirurina</taxon>
        <taxon>Ascaridomorpha</taxon>
        <taxon>Ascaridoidea</taxon>
        <taxon>Toxocaridae</taxon>
        <taxon>Toxocara</taxon>
    </lineage>
</organism>